<accession>A0A6A6R311</accession>
<feature type="domain" description="BTB" evidence="1">
    <location>
        <begin position="1"/>
        <end position="55"/>
    </location>
</feature>
<evidence type="ECO:0000313" key="3">
    <source>
        <dbReference type="Proteomes" id="UP000799750"/>
    </source>
</evidence>
<organism evidence="2 3">
    <name type="scientific">Lophium mytilinum</name>
    <dbReference type="NCBI Taxonomy" id="390894"/>
    <lineage>
        <taxon>Eukaryota</taxon>
        <taxon>Fungi</taxon>
        <taxon>Dikarya</taxon>
        <taxon>Ascomycota</taxon>
        <taxon>Pezizomycotina</taxon>
        <taxon>Dothideomycetes</taxon>
        <taxon>Pleosporomycetidae</taxon>
        <taxon>Mytilinidiales</taxon>
        <taxon>Mytilinidiaceae</taxon>
        <taxon>Lophium</taxon>
    </lineage>
</organism>
<protein>
    <recommendedName>
        <fullName evidence="1">BTB domain-containing protein</fullName>
    </recommendedName>
</protein>
<dbReference type="InterPro" id="IPR011333">
    <property type="entry name" value="SKP1/BTB/POZ_sf"/>
</dbReference>
<evidence type="ECO:0000313" key="2">
    <source>
        <dbReference type="EMBL" id="KAF2499131.1"/>
    </source>
</evidence>
<dbReference type="AlphaFoldDB" id="A0A6A6R311"/>
<proteinExistence type="predicted"/>
<dbReference type="Gene3D" id="3.30.710.10">
    <property type="entry name" value="Potassium Channel Kv1.1, Chain A"/>
    <property type="match status" value="1"/>
</dbReference>
<dbReference type="CDD" id="cd18186">
    <property type="entry name" value="BTB_POZ_ZBTB_KLHL-like"/>
    <property type="match status" value="1"/>
</dbReference>
<name>A0A6A6R311_9PEZI</name>
<keyword evidence="3" id="KW-1185">Reference proteome</keyword>
<sequence length="174" mass="19617">IHEDTLRKTSAFFRAALRGGWLESIQGIIKLPDVSPRVFGIYQYWAYTDRLDTTSGAPTPNTLDAEFTLLANCYVFGERILDSWFKDTIMDALLQLVRRYSDGHFITADHLELIFSNTKLPEGSPLREAIANCYLRHGHSVRAGAHMYATLPGDLDPSTKIPVLDIRAYNSSRP</sequence>
<dbReference type="SUPFAM" id="SSF54695">
    <property type="entry name" value="POZ domain"/>
    <property type="match status" value="1"/>
</dbReference>
<dbReference type="OrthoDB" id="3794732at2759"/>
<evidence type="ECO:0000259" key="1">
    <source>
        <dbReference type="PROSITE" id="PS50097"/>
    </source>
</evidence>
<feature type="non-terminal residue" evidence="2">
    <location>
        <position position="1"/>
    </location>
</feature>
<dbReference type="InterPro" id="IPR000210">
    <property type="entry name" value="BTB/POZ_dom"/>
</dbReference>
<dbReference type="PROSITE" id="PS50097">
    <property type="entry name" value="BTB"/>
    <property type="match status" value="1"/>
</dbReference>
<dbReference type="EMBL" id="MU004184">
    <property type="protein sequence ID" value="KAF2499131.1"/>
    <property type="molecule type" value="Genomic_DNA"/>
</dbReference>
<dbReference type="Proteomes" id="UP000799750">
    <property type="component" value="Unassembled WGS sequence"/>
</dbReference>
<dbReference type="PANTHER" id="PTHR47843">
    <property type="entry name" value="BTB DOMAIN-CONTAINING PROTEIN-RELATED"/>
    <property type="match status" value="1"/>
</dbReference>
<dbReference type="PANTHER" id="PTHR47843:SF2">
    <property type="entry name" value="BTB DOMAIN-CONTAINING PROTEIN"/>
    <property type="match status" value="1"/>
</dbReference>
<gene>
    <name evidence="2" type="ORF">BU16DRAFT_454924</name>
</gene>
<reference evidence="2" key="1">
    <citation type="journal article" date="2020" name="Stud. Mycol.">
        <title>101 Dothideomycetes genomes: a test case for predicting lifestyles and emergence of pathogens.</title>
        <authorList>
            <person name="Haridas S."/>
            <person name="Albert R."/>
            <person name="Binder M."/>
            <person name="Bloem J."/>
            <person name="Labutti K."/>
            <person name="Salamov A."/>
            <person name="Andreopoulos B."/>
            <person name="Baker S."/>
            <person name="Barry K."/>
            <person name="Bills G."/>
            <person name="Bluhm B."/>
            <person name="Cannon C."/>
            <person name="Castanera R."/>
            <person name="Culley D."/>
            <person name="Daum C."/>
            <person name="Ezra D."/>
            <person name="Gonzalez J."/>
            <person name="Henrissat B."/>
            <person name="Kuo A."/>
            <person name="Liang C."/>
            <person name="Lipzen A."/>
            <person name="Lutzoni F."/>
            <person name="Magnuson J."/>
            <person name="Mondo S."/>
            <person name="Nolan M."/>
            <person name="Ohm R."/>
            <person name="Pangilinan J."/>
            <person name="Park H.-J."/>
            <person name="Ramirez L."/>
            <person name="Alfaro M."/>
            <person name="Sun H."/>
            <person name="Tritt A."/>
            <person name="Yoshinaga Y."/>
            <person name="Zwiers L.-H."/>
            <person name="Turgeon B."/>
            <person name="Goodwin S."/>
            <person name="Spatafora J."/>
            <person name="Crous P."/>
            <person name="Grigoriev I."/>
        </authorList>
    </citation>
    <scope>NUCLEOTIDE SEQUENCE</scope>
    <source>
        <strain evidence="2">CBS 269.34</strain>
    </source>
</reference>